<evidence type="ECO:0008006" key="4">
    <source>
        <dbReference type="Google" id="ProtNLM"/>
    </source>
</evidence>
<evidence type="ECO:0000313" key="3">
    <source>
        <dbReference type="Proteomes" id="UP001589647"/>
    </source>
</evidence>
<dbReference type="Proteomes" id="UP001589647">
    <property type="component" value="Unassembled WGS sequence"/>
</dbReference>
<keyword evidence="3" id="KW-1185">Reference proteome</keyword>
<feature type="signal peptide" evidence="1">
    <location>
        <begin position="1"/>
        <end position="28"/>
    </location>
</feature>
<evidence type="ECO:0000313" key="2">
    <source>
        <dbReference type="EMBL" id="MFB9203678.1"/>
    </source>
</evidence>
<evidence type="ECO:0000256" key="1">
    <source>
        <dbReference type="SAM" id="SignalP"/>
    </source>
</evidence>
<name>A0ABV5IGL6_9ACTN</name>
<accession>A0ABV5IGL6</accession>
<gene>
    <name evidence="2" type="ORF">ACFFV7_20985</name>
</gene>
<dbReference type="RefSeq" id="WP_189649254.1">
    <property type="nucleotide sequence ID" value="NZ_BMRC01000009.1"/>
</dbReference>
<keyword evidence="1" id="KW-0732">Signal</keyword>
<proteinExistence type="predicted"/>
<dbReference type="EMBL" id="JBHMEI010000015">
    <property type="protein sequence ID" value="MFB9203678.1"/>
    <property type="molecule type" value="Genomic_DNA"/>
</dbReference>
<feature type="chain" id="PRO_5045533367" description="Secreted protein" evidence="1">
    <location>
        <begin position="29"/>
        <end position="140"/>
    </location>
</feature>
<organism evidence="2 3">
    <name type="scientific">Nonomuraea spiralis</name>
    <dbReference type="NCBI Taxonomy" id="46182"/>
    <lineage>
        <taxon>Bacteria</taxon>
        <taxon>Bacillati</taxon>
        <taxon>Actinomycetota</taxon>
        <taxon>Actinomycetes</taxon>
        <taxon>Streptosporangiales</taxon>
        <taxon>Streptosporangiaceae</taxon>
        <taxon>Nonomuraea</taxon>
    </lineage>
</organism>
<sequence length="140" mass="14819">MTNHRLTRVLAALGAAVLVLAAHSTAAAADPASWRWGALHSTDGLASARGKVVAGQSGLAVTGYLDDDRGKGCSWVVLRYQSASNGRWRTFGIYNCVPGTGSFRKGVGGVLQIRAQVCRGTSKRPVGRCSRWRTIYTQGG</sequence>
<reference evidence="2 3" key="1">
    <citation type="submission" date="2024-09" db="EMBL/GenBank/DDBJ databases">
        <authorList>
            <person name="Sun Q."/>
            <person name="Mori K."/>
        </authorList>
    </citation>
    <scope>NUCLEOTIDE SEQUENCE [LARGE SCALE GENOMIC DNA]</scope>
    <source>
        <strain evidence="2 3">CCM 3426</strain>
    </source>
</reference>
<comment type="caution">
    <text evidence="2">The sequence shown here is derived from an EMBL/GenBank/DDBJ whole genome shotgun (WGS) entry which is preliminary data.</text>
</comment>
<protein>
    <recommendedName>
        <fullName evidence="4">Secreted protein</fullName>
    </recommendedName>
</protein>